<name>A0A117RCR1_9ACTN</name>
<accession>A0A117RCR1</accession>
<dbReference type="STRING" id="1943.AQJ64_17370"/>
<dbReference type="Proteomes" id="UP000052982">
    <property type="component" value="Unassembled WGS sequence"/>
</dbReference>
<evidence type="ECO:0000313" key="2">
    <source>
        <dbReference type="Proteomes" id="UP000052982"/>
    </source>
</evidence>
<protein>
    <submittedName>
        <fullName evidence="1">Uncharacterized protein</fullName>
    </submittedName>
</protein>
<evidence type="ECO:0000313" key="1">
    <source>
        <dbReference type="EMBL" id="KUN83426.1"/>
    </source>
</evidence>
<reference evidence="1 2" key="1">
    <citation type="submission" date="2015-10" db="EMBL/GenBank/DDBJ databases">
        <title>Draft genome sequence of Streptomyces griseoruber DSM 40281, type strain for the species Streptomyces griseoruber.</title>
        <authorList>
            <person name="Ruckert C."/>
            <person name="Winkler A."/>
            <person name="Kalinowski J."/>
            <person name="Kampfer P."/>
            <person name="Glaeser S."/>
        </authorList>
    </citation>
    <scope>NUCLEOTIDE SEQUENCE [LARGE SCALE GENOMIC DNA]</scope>
    <source>
        <strain evidence="1 2">DSM 40281</strain>
    </source>
</reference>
<dbReference type="AlphaFoldDB" id="A0A117RCR1"/>
<sequence length="112" mass="12867">MFKESGEVVKNPLLEVIREDWRNVLRAFCLRITETARYAVPVTFVLSCVDDGDTPDVTSTALTAWYRRRARHRRHHALGPPVGRVGRRIRPDRLRDQLCHPNCPPWSPGSPP</sequence>
<organism evidence="1 2">
    <name type="scientific">Streptomyces griseoruber</name>
    <dbReference type="NCBI Taxonomy" id="1943"/>
    <lineage>
        <taxon>Bacteria</taxon>
        <taxon>Bacillati</taxon>
        <taxon>Actinomycetota</taxon>
        <taxon>Actinomycetes</taxon>
        <taxon>Kitasatosporales</taxon>
        <taxon>Streptomycetaceae</taxon>
        <taxon>Streptomyces</taxon>
    </lineage>
</organism>
<gene>
    <name evidence="1" type="ORF">AQJ64_17370</name>
</gene>
<comment type="caution">
    <text evidence="1">The sequence shown here is derived from an EMBL/GenBank/DDBJ whole genome shotgun (WGS) entry which is preliminary data.</text>
</comment>
<proteinExistence type="predicted"/>
<dbReference type="EMBL" id="LMWW01000023">
    <property type="protein sequence ID" value="KUN83426.1"/>
    <property type="molecule type" value="Genomic_DNA"/>
</dbReference>
<keyword evidence="2" id="KW-1185">Reference proteome</keyword>
<dbReference type="RefSeq" id="WP_055632533.1">
    <property type="nucleotide sequence ID" value="NZ_JBIRRP010000042.1"/>
</dbReference>